<keyword evidence="1" id="KW-1133">Transmembrane helix</keyword>
<evidence type="ECO:0000256" key="1">
    <source>
        <dbReference type="SAM" id="Phobius"/>
    </source>
</evidence>
<sequence>MRRGLRWKRIAHIFRKPCKTFSIQADDEHQRAGKLSYYASRGLTSWPKTSSSPLSCHFESFSPFSSLARASNIGFSSVPDRVLDVTYICGTVAFIVGTGVFIWLATGPVYYRALEALIPVLEALSPTLEALPPALEALRRIAIALESWDIAAGLHTVKEADFSGTVHVLKQTDIRDAVEVIKSLDLPGIIQIIKDCNLPSLTDDIRRADLPRLSIALYQWLPVYISMAHQTTFLVPTRFQI</sequence>
<name>A0A9D4ZMR3_ADICA</name>
<dbReference type="Proteomes" id="UP000886520">
    <property type="component" value="Chromosome 4"/>
</dbReference>
<evidence type="ECO:0000313" key="3">
    <source>
        <dbReference type="Proteomes" id="UP000886520"/>
    </source>
</evidence>
<gene>
    <name evidence="2" type="ORF">GOP47_0004327</name>
</gene>
<keyword evidence="1" id="KW-0472">Membrane</keyword>
<protein>
    <submittedName>
        <fullName evidence="2">Uncharacterized protein</fullName>
    </submittedName>
</protein>
<dbReference type="AlphaFoldDB" id="A0A9D4ZMR3"/>
<keyword evidence="3" id="KW-1185">Reference proteome</keyword>
<organism evidence="2 3">
    <name type="scientific">Adiantum capillus-veneris</name>
    <name type="common">Maidenhair fern</name>
    <dbReference type="NCBI Taxonomy" id="13818"/>
    <lineage>
        <taxon>Eukaryota</taxon>
        <taxon>Viridiplantae</taxon>
        <taxon>Streptophyta</taxon>
        <taxon>Embryophyta</taxon>
        <taxon>Tracheophyta</taxon>
        <taxon>Polypodiopsida</taxon>
        <taxon>Polypodiidae</taxon>
        <taxon>Polypodiales</taxon>
        <taxon>Pteridineae</taxon>
        <taxon>Pteridaceae</taxon>
        <taxon>Vittarioideae</taxon>
        <taxon>Adiantum</taxon>
    </lineage>
</organism>
<evidence type="ECO:0000313" key="2">
    <source>
        <dbReference type="EMBL" id="KAI5081144.1"/>
    </source>
</evidence>
<feature type="transmembrane region" description="Helical" evidence="1">
    <location>
        <begin position="85"/>
        <end position="105"/>
    </location>
</feature>
<proteinExistence type="predicted"/>
<keyword evidence="1" id="KW-0812">Transmembrane</keyword>
<reference evidence="2" key="1">
    <citation type="submission" date="2021-01" db="EMBL/GenBank/DDBJ databases">
        <title>Adiantum capillus-veneris genome.</title>
        <authorList>
            <person name="Fang Y."/>
            <person name="Liao Q."/>
        </authorList>
    </citation>
    <scope>NUCLEOTIDE SEQUENCE</scope>
    <source>
        <strain evidence="2">H3</strain>
        <tissue evidence="2">Leaf</tissue>
    </source>
</reference>
<dbReference type="EMBL" id="JABFUD020000004">
    <property type="protein sequence ID" value="KAI5081144.1"/>
    <property type="molecule type" value="Genomic_DNA"/>
</dbReference>
<accession>A0A9D4ZMR3</accession>
<comment type="caution">
    <text evidence="2">The sequence shown here is derived from an EMBL/GenBank/DDBJ whole genome shotgun (WGS) entry which is preliminary data.</text>
</comment>